<sequence length="105" mass="11708">MAFKKMSKLDQKVIGECLQALPLFVSEDLSTVTGVEENRLLEIIKTFPNVSDSNEDVDLAIHGALTNVVGYPHGMHKKWGTFISVSAEELSLIHARWRALKDAEK</sequence>
<evidence type="ECO:0000313" key="1">
    <source>
        <dbReference type="EMBL" id="GGR24549.1"/>
    </source>
</evidence>
<organism evidence="1 2">
    <name type="scientific">Deinococcus ruber</name>
    <dbReference type="NCBI Taxonomy" id="1848197"/>
    <lineage>
        <taxon>Bacteria</taxon>
        <taxon>Thermotogati</taxon>
        <taxon>Deinococcota</taxon>
        <taxon>Deinococci</taxon>
        <taxon>Deinococcales</taxon>
        <taxon>Deinococcaceae</taxon>
        <taxon>Deinococcus</taxon>
    </lineage>
</organism>
<gene>
    <name evidence="1" type="ORF">GCM10008957_40300</name>
</gene>
<reference evidence="1" key="2">
    <citation type="submission" date="2020-09" db="EMBL/GenBank/DDBJ databases">
        <authorList>
            <person name="Sun Q."/>
            <person name="Ohkuma M."/>
        </authorList>
    </citation>
    <scope>NUCLEOTIDE SEQUENCE</scope>
    <source>
        <strain evidence="1">JCM 31311</strain>
    </source>
</reference>
<dbReference type="Proteomes" id="UP000603865">
    <property type="component" value="Unassembled WGS sequence"/>
</dbReference>
<accession>A0A918CHU1</accession>
<protein>
    <submittedName>
        <fullName evidence="1">Uncharacterized protein</fullName>
    </submittedName>
</protein>
<dbReference type="RefSeq" id="WP_189092296.1">
    <property type="nucleotide sequence ID" value="NZ_BMQL01000033.1"/>
</dbReference>
<keyword evidence="2" id="KW-1185">Reference proteome</keyword>
<dbReference type="AlphaFoldDB" id="A0A918CHU1"/>
<name>A0A918CHU1_9DEIO</name>
<proteinExistence type="predicted"/>
<dbReference type="EMBL" id="BMQL01000033">
    <property type="protein sequence ID" value="GGR24549.1"/>
    <property type="molecule type" value="Genomic_DNA"/>
</dbReference>
<evidence type="ECO:0000313" key="2">
    <source>
        <dbReference type="Proteomes" id="UP000603865"/>
    </source>
</evidence>
<comment type="caution">
    <text evidence="1">The sequence shown here is derived from an EMBL/GenBank/DDBJ whole genome shotgun (WGS) entry which is preliminary data.</text>
</comment>
<reference evidence="1" key="1">
    <citation type="journal article" date="2014" name="Int. J. Syst. Evol. Microbiol.">
        <title>Complete genome sequence of Corynebacterium casei LMG S-19264T (=DSM 44701T), isolated from a smear-ripened cheese.</title>
        <authorList>
            <consortium name="US DOE Joint Genome Institute (JGI-PGF)"/>
            <person name="Walter F."/>
            <person name="Albersmeier A."/>
            <person name="Kalinowski J."/>
            <person name="Ruckert C."/>
        </authorList>
    </citation>
    <scope>NUCLEOTIDE SEQUENCE</scope>
    <source>
        <strain evidence="1">JCM 31311</strain>
    </source>
</reference>